<keyword evidence="4" id="KW-1133">Transmembrane helix</keyword>
<evidence type="ECO:0000313" key="5">
    <source>
        <dbReference type="EMBL" id="ETK01382.1"/>
    </source>
</evidence>
<dbReference type="Gene3D" id="3.30.910.20">
    <property type="entry name" value="Skp domain"/>
    <property type="match status" value="1"/>
</dbReference>
<keyword evidence="2" id="KW-0732">Signal</keyword>
<dbReference type="GO" id="GO:0051082">
    <property type="term" value="F:unfolded protein binding"/>
    <property type="evidence" value="ECO:0007669"/>
    <property type="project" value="InterPro"/>
</dbReference>
<dbReference type="InterPro" id="IPR005632">
    <property type="entry name" value="Chaperone_Skp"/>
</dbReference>
<evidence type="ECO:0000256" key="3">
    <source>
        <dbReference type="SAM" id="Coils"/>
    </source>
</evidence>
<protein>
    <submittedName>
        <fullName evidence="5">Membrane protein</fullName>
    </submittedName>
</protein>
<accession>W2C4H1</accession>
<dbReference type="InterPro" id="IPR024930">
    <property type="entry name" value="Skp_dom_sf"/>
</dbReference>
<comment type="similarity">
    <text evidence="1">Belongs to the Skp family.</text>
</comment>
<comment type="caution">
    <text evidence="5">The sequence shown here is derived from an EMBL/GenBank/DDBJ whole genome shotgun (WGS) entry which is preliminary data.</text>
</comment>
<feature type="transmembrane region" description="Helical" evidence="4">
    <location>
        <begin position="6"/>
        <end position="23"/>
    </location>
</feature>
<keyword evidence="3" id="KW-0175">Coiled coil</keyword>
<dbReference type="Pfam" id="PF03938">
    <property type="entry name" value="OmpH"/>
    <property type="match status" value="1"/>
</dbReference>
<dbReference type="SMART" id="SM00935">
    <property type="entry name" value="OmpH"/>
    <property type="match status" value="1"/>
</dbReference>
<evidence type="ECO:0000256" key="2">
    <source>
        <dbReference type="ARBA" id="ARBA00022729"/>
    </source>
</evidence>
<proteinExistence type="inferred from homology"/>
<keyword evidence="4" id="KW-0472">Membrane</keyword>
<evidence type="ECO:0000256" key="4">
    <source>
        <dbReference type="SAM" id="Phobius"/>
    </source>
</evidence>
<dbReference type="SUPFAM" id="SSF111384">
    <property type="entry name" value="OmpH-like"/>
    <property type="match status" value="1"/>
</dbReference>
<sequence length="204" mass="23246">MKSNVHYVIEGILAAAIVCLFVMQLSGHKEGSVAVAKMETDSTGAPLKAFPVAYINVDSLLQKYNFSIDLNEQILKKQENARASYTQKARSLQAEVKDFQYKMQNGAFATRERAEQEQQRLMKKEQELQELDARLTKELMEQTQAMNEQLRDTVVRCLKLYNKDKGYQIIFSNTAGSPIFLADDVYNITGEIIEFLNKRYAGTK</sequence>
<feature type="coiled-coil region" evidence="3">
    <location>
        <begin position="75"/>
        <end position="141"/>
    </location>
</feature>
<dbReference type="GO" id="GO:0005829">
    <property type="term" value="C:cytosol"/>
    <property type="evidence" value="ECO:0007669"/>
    <property type="project" value="TreeGrafter"/>
</dbReference>
<dbReference type="Proteomes" id="UP000018837">
    <property type="component" value="Unassembled WGS sequence"/>
</dbReference>
<dbReference type="PANTHER" id="PTHR35089">
    <property type="entry name" value="CHAPERONE PROTEIN SKP"/>
    <property type="match status" value="1"/>
</dbReference>
<dbReference type="EMBL" id="AYUF01000482">
    <property type="protein sequence ID" value="ETK01382.1"/>
    <property type="molecule type" value="Genomic_DNA"/>
</dbReference>
<organism evidence="5 6">
    <name type="scientific">Tannerella sp. oral taxon BU063 isolate Cell 2</name>
    <dbReference type="NCBI Taxonomy" id="1411148"/>
    <lineage>
        <taxon>Bacteria</taxon>
        <taxon>Pseudomonadati</taxon>
        <taxon>Bacteroidota</taxon>
        <taxon>Bacteroidia</taxon>
        <taxon>Bacteroidales</taxon>
        <taxon>Tannerellaceae</taxon>
        <taxon>Tannerella</taxon>
    </lineage>
</organism>
<reference evidence="5 6" key="1">
    <citation type="submission" date="2013-11" db="EMBL/GenBank/DDBJ databases">
        <title>Single cell genomics of uncultured Tannerella BU063 (oral taxon 286).</title>
        <authorList>
            <person name="Beall C.J."/>
            <person name="Campbell A.G."/>
            <person name="Griffen A.L."/>
            <person name="Podar M."/>
            <person name="Leys E.J."/>
        </authorList>
    </citation>
    <scope>NUCLEOTIDE SEQUENCE [LARGE SCALE GENOMIC DNA]</scope>
    <source>
        <strain evidence="5">Cell 2</strain>
    </source>
</reference>
<evidence type="ECO:0000313" key="6">
    <source>
        <dbReference type="Proteomes" id="UP000018837"/>
    </source>
</evidence>
<dbReference type="GO" id="GO:0050821">
    <property type="term" value="P:protein stabilization"/>
    <property type="evidence" value="ECO:0007669"/>
    <property type="project" value="TreeGrafter"/>
</dbReference>
<dbReference type="PANTHER" id="PTHR35089:SF1">
    <property type="entry name" value="CHAPERONE PROTEIN SKP"/>
    <property type="match status" value="1"/>
</dbReference>
<keyword evidence="4" id="KW-0812">Transmembrane</keyword>
<evidence type="ECO:0000256" key="1">
    <source>
        <dbReference type="ARBA" id="ARBA00009091"/>
    </source>
</evidence>
<name>W2C4H1_9BACT</name>
<dbReference type="PATRIC" id="fig|1411148.3.peg.1573"/>
<gene>
    <name evidence="5" type="ORF">N425_09850</name>
</gene>
<dbReference type="AlphaFoldDB" id="W2C4H1"/>